<dbReference type="GeneID" id="8504450"/>
<keyword evidence="2" id="KW-0472">Membrane</keyword>
<dbReference type="OrthoDB" id="2564812at2759"/>
<evidence type="ECO:0000313" key="5">
    <source>
        <dbReference type="Proteomes" id="UP000002038"/>
    </source>
</evidence>
<protein>
    <recommendedName>
        <fullName evidence="3">DUF7729 domain-containing protein</fullName>
    </recommendedName>
</protein>
<dbReference type="InterPro" id="IPR056146">
    <property type="entry name" value="DUF7729"/>
</dbReference>
<dbReference type="EMBL" id="GG657456">
    <property type="protein sequence ID" value="OAT08863.1"/>
    <property type="molecule type" value="Genomic_DNA"/>
</dbReference>
<dbReference type="RefSeq" id="XP_002624601.2">
    <property type="nucleotide sequence ID" value="XM_002624555.2"/>
</dbReference>
<feature type="domain" description="DUF7729" evidence="3">
    <location>
        <begin position="185"/>
        <end position="391"/>
    </location>
</feature>
<accession>A0A179UM25</accession>
<keyword evidence="2" id="KW-1133">Transmembrane helix</keyword>
<evidence type="ECO:0000259" key="3">
    <source>
        <dbReference type="Pfam" id="PF24855"/>
    </source>
</evidence>
<keyword evidence="2" id="KW-0812">Transmembrane</keyword>
<organism evidence="4 5">
    <name type="scientific">Blastomyces gilchristii (strain SLH14081)</name>
    <name type="common">Blastomyces dermatitidis</name>
    <dbReference type="NCBI Taxonomy" id="559298"/>
    <lineage>
        <taxon>Eukaryota</taxon>
        <taxon>Fungi</taxon>
        <taxon>Dikarya</taxon>
        <taxon>Ascomycota</taxon>
        <taxon>Pezizomycotina</taxon>
        <taxon>Eurotiomycetes</taxon>
        <taxon>Eurotiomycetidae</taxon>
        <taxon>Onygenales</taxon>
        <taxon>Ajellomycetaceae</taxon>
        <taxon>Blastomyces</taxon>
    </lineage>
</organism>
<gene>
    <name evidence="4" type="ORF">BDBG_04465</name>
</gene>
<keyword evidence="5" id="KW-1185">Reference proteome</keyword>
<dbReference type="PANTHER" id="PTHR39460">
    <property type="entry name" value="EXPRESSED PROTEIN"/>
    <property type="match status" value="1"/>
</dbReference>
<evidence type="ECO:0000313" key="4">
    <source>
        <dbReference type="EMBL" id="OAT08863.1"/>
    </source>
</evidence>
<dbReference type="PANTHER" id="PTHR39460:SF1">
    <property type="entry name" value="C6 TRANSCRIPTION FACTOR"/>
    <property type="match status" value="1"/>
</dbReference>
<dbReference type="KEGG" id="bgh:BDBG_04465"/>
<dbReference type="Proteomes" id="UP000002038">
    <property type="component" value="Unassembled WGS sequence"/>
</dbReference>
<sequence>MSLLRRRQRLRPSWRCPMRASTLASTCTLSMSLWTCFLLVVLWLPLASATLPAAPAVAALPSVISRIHYLLIANNNPGGDLGKIVVDPHSPSLLAQAHVDVPLQRRSSVADRAVDESNDKDDKTTSTTTTNYPIKTKTPSPSSETTGDSSSTSSPSGAATSKPTETGSPTEKTKSPTPTESDNKPLPSPFDSNLGSNFTNPACEGFFHSFLGNTSFQDCLPVSLLLQSSLSFFEASRSVVRLTRTLDAACSIPRDSCSALMSDLATKLTSKENCGDDLKREQPIVIQAHNGLRSYGTVRYATCLKNPDTDNYCFSDSISNATNPSNAFIYYLPLGMPLPGSSRPTCNKCLQATMQSFSNAATTDNQPISRTYLSAANQINIECGPSFVVAAVKLGSENGASATTRLMQGSSLFGFNLIGGMAYILLFCVGMPLLGNIL</sequence>
<feature type="compositionally biased region" description="Low complexity" evidence="1">
    <location>
        <begin position="125"/>
        <end position="180"/>
    </location>
</feature>
<feature type="transmembrane region" description="Helical" evidence="2">
    <location>
        <begin position="412"/>
        <end position="434"/>
    </location>
</feature>
<dbReference type="AlphaFoldDB" id="A0A179UM25"/>
<dbReference type="VEuPathDB" id="FungiDB:BDBG_04465"/>
<evidence type="ECO:0000256" key="1">
    <source>
        <dbReference type="SAM" id="MobiDB-lite"/>
    </source>
</evidence>
<reference evidence="5" key="1">
    <citation type="journal article" date="2015" name="PLoS Genet.">
        <title>The dynamic genome and transcriptome of the human fungal pathogen Blastomyces and close relative Emmonsia.</title>
        <authorList>
            <person name="Munoz J.F."/>
            <person name="Gauthier G.M."/>
            <person name="Desjardins C.A."/>
            <person name="Gallo J.E."/>
            <person name="Holder J."/>
            <person name="Sullivan T.D."/>
            <person name="Marty A.J."/>
            <person name="Carmen J.C."/>
            <person name="Chen Z."/>
            <person name="Ding L."/>
            <person name="Gujja S."/>
            <person name="Magrini V."/>
            <person name="Misas E."/>
            <person name="Mitreva M."/>
            <person name="Priest M."/>
            <person name="Saif S."/>
            <person name="Whiston E.A."/>
            <person name="Young S."/>
            <person name="Zeng Q."/>
            <person name="Goldman W.E."/>
            <person name="Mardis E.R."/>
            <person name="Taylor J.W."/>
            <person name="McEwen J.G."/>
            <person name="Clay O.K."/>
            <person name="Klein B.S."/>
            <person name="Cuomo C.A."/>
        </authorList>
    </citation>
    <scope>NUCLEOTIDE SEQUENCE [LARGE SCALE GENOMIC DNA]</scope>
    <source>
        <strain evidence="5">SLH14081</strain>
    </source>
</reference>
<name>A0A179UM25_BLAGS</name>
<evidence type="ECO:0000256" key="2">
    <source>
        <dbReference type="SAM" id="Phobius"/>
    </source>
</evidence>
<feature type="compositionally biased region" description="Basic and acidic residues" evidence="1">
    <location>
        <begin position="108"/>
        <end position="124"/>
    </location>
</feature>
<dbReference type="Pfam" id="PF24855">
    <property type="entry name" value="DUF7729"/>
    <property type="match status" value="1"/>
</dbReference>
<feature type="region of interest" description="Disordered" evidence="1">
    <location>
        <begin position="104"/>
        <end position="193"/>
    </location>
</feature>
<proteinExistence type="predicted"/>